<accession>A0A540MID6</accession>
<dbReference type="AlphaFoldDB" id="A0A540MID6"/>
<name>A0A540MID6_MALBA</name>
<dbReference type="Proteomes" id="UP000315295">
    <property type="component" value="Unassembled WGS sequence"/>
</dbReference>
<evidence type="ECO:0000313" key="1">
    <source>
        <dbReference type="EMBL" id="TQD98219.1"/>
    </source>
</evidence>
<dbReference type="EMBL" id="VIEB01000256">
    <property type="protein sequence ID" value="TQD98219.1"/>
    <property type="molecule type" value="Genomic_DNA"/>
</dbReference>
<keyword evidence="2" id="KW-1185">Reference proteome</keyword>
<reference evidence="1 2" key="1">
    <citation type="journal article" date="2019" name="G3 (Bethesda)">
        <title>Sequencing of a Wild Apple (Malus baccata) Genome Unravels the Differences Between Cultivated and Wild Apple Species Regarding Disease Resistance and Cold Tolerance.</title>
        <authorList>
            <person name="Chen X."/>
        </authorList>
    </citation>
    <scope>NUCLEOTIDE SEQUENCE [LARGE SCALE GENOMIC DNA]</scope>
    <source>
        <strain evidence="2">cv. Shandingzi</strain>
        <tissue evidence="1">Leaves</tissue>
    </source>
</reference>
<sequence length="135" mass="16137">MVVLRVQGKGYEKVDKKKKRDALAVRYSFGGSRYRINYKELIVIQKLDKCNKFMCDMRVLVRNKCSVDWESWRAVPEEIKTHLIDELEPDWDIDQSDPNLMKCIDNLFKSSFWEWKFDVEHKAELNRIPEPPVVE</sequence>
<comment type="caution">
    <text evidence="1">The sequence shown here is derived from an EMBL/GenBank/DDBJ whole genome shotgun (WGS) entry which is preliminary data.</text>
</comment>
<organism evidence="1 2">
    <name type="scientific">Malus baccata</name>
    <name type="common">Siberian crab apple</name>
    <name type="synonym">Pyrus baccata</name>
    <dbReference type="NCBI Taxonomy" id="106549"/>
    <lineage>
        <taxon>Eukaryota</taxon>
        <taxon>Viridiplantae</taxon>
        <taxon>Streptophyta</taxon>
        <taxon>Embryophyta</taxon>
        <taxon>Tracheophyta</taxon>
        <taxon>Spermatophyta</taxon>
        <taxon>Magnoliopsida</taxon>
        <taxon>eudicotyledons</taxon>
        <taxon>Gunneridae</taxon>
        <taxon>Pentapetalae</taxon>
        <taxon>rosids</taxon>
        <taxon>fabids</taxon>
        <taxon>Rosales</taxon>
        <taxon>Rosaceae</taxon>
        <taxon>Amygdaloideae</taxon>
        <taxon>Maleae</taxon>
        <taxon>Malus</taxon>
    </lineage>
</organism>
<gene>
    <name evidence="1" type="ORF">C1H46_016173</name>
</gene>
<proteinExistence type="predicted"/>
<evidence type="ECO:0000313" key="2">
    <source>
        <dbReference type="Proteomes" id="UP000315295"/>
    </source>
</evidence>
<protein>
    <submittedName>
        <fullName evidence="1">Uncharacterized protein</fullName>
    </submittedName>
</protein>